<sequence length="82" mass="9317">MVSRVNLMRDLLFEIKADTPLGKTVKMLLNLFLCEGEDGILDLNGISYHKLANLIGISHTELQESLEYLQQQGIILYRPISK</sequence>
<keyword evidence="2" id="KW-1185">Reference proteome</keyword>
<evidence type="ECO:0000313" key="1">
    <source>
        <dbReference type="EMBL" id="SFR11299.1"/>
    </source>
</evidence>
<reference evidence="2" key="1">
    <citation type="submission" date="2016-10" db="EMBL/GenBank/DDBJ databases">
        <authorList>
            <person name="Varghese N."/>
            <person name="Submissions S."/>
        </authorList>
    </citation>
    <scope>NUCLEOTIDE SEQUENCE [LARGE SCALE GENOMIC DNA]</scope>
    <source>
        <strain evidence="2">DSM 3669</strain>
    </source>
</reference>
<evidence type="ECO:0008006" key="3">
    <source>
        <dbReference type="Google" id="ProtNLM"/>
    </source>
</evidence>
<dbReference type="Proteomes" id="UP000199584">
    <property type="component" value="Unassembled WGS sequence"/>
</dbReference>
<organism evidence="1 2">
    <name type="scientific">Desulfoscipio geothermicus DSM 3669</name>
    <dbReference type="NCBI Taxonomy" id="1121426"/>
    <lineage>
        <taxon>Bacteria</taxon>
        <taxon>Bacillati</taxon>
        <taxon>Bacillota</taxon>
        <taxon>Clostridia</taxon>
        <taxon>Eubacteriales</taxon>
        <taxon>Desulfallaceae</taxon>
        <taxon>Desulfoscipio</taxon>
    </lineage>
</organism>
<dbReference type="SUPFAM" id="SSF46785">
    <property type="entry name" value="Winged helix' DNA-binding domain"/>
    <property type="match status" value="1"/>
</dbReference>
<dbReference type="AlphaFoldDB" id="A0A1I6E0M1"/>
<name>A0A1I6E0M1_9FIRM</name>
<accession>A0A1I6E0M1</accession>
<dbReference type="EMBL" id="FOYM01000022">
    <property type="protein sequence ID" value="SFR11299.1"/>
    <property type="molecule type" value="Genomic_DNA"/>
</dbReference>
<evidence type="ECO:0000313" key="2">
    <source>
        <dbReference type="Proteomes" id="UP000199584"/>
    </source>
</evidence>
<protein>
    <recommendedName>
        <fullName evidence="3">Crp-like helix-turn-helix domain-containing protein</fullName>
    </recommendedName>
</protein>
<dbReference type="STRING" id="39060.SAMN05660706_12274"/>
<dbReference type="InterPro" id="IPR036390">
    <property type="entry name" value="WH_DNA-bd_sf"/>
</dbReference>
<gene>
    <name evidence="1" type="ORF">SAMN05660706_12274</name>
</gene>
<proteinExistence type="predicted"/>